<proteinExistence type="predicted"/>
<dbReference type="EMBL" id="BOVK01000046">
    <property type="protein sequence ID" value="GIQ70390.1"/>
    <property type="molecule type" value="Genomic_DNA"/>
</dbReference>
<protein>
    <submittedName>
        <fullName evidence="1">Uncharacterized protein</fullName>
    </submittedName>
</protein>
<reference evidence="1" key="1">
    <citation type="submission" date="2021-04" db="EMBL/GenBank/DDBJ databases">
        <title>Draft genome sequence of Xylanibacillus composti strain K13.</title>
        <authorList>
            <person name="Uke A."/>
            <person name="Chhe C."/>
            <person name="Baramee S."/>
            <person name="Kosugi A."/>
        </authorList>
    </citation>
    <scope>NUCLEOTIDE SEQUENCE</scope>
    <source>
        <strain evidence="1">K13</strain>
    </source>
</reference>
<gene>
    <name evidence="1" type="ORF">XYCOK13_32140</name>
</gene>
<name>A0A8J4H664_9BACL</name>
<comment type="caution">
    <text evidence="1">The sequence shown here is derived from an EMBL/GenBank/DDBJ whole genome shotgun (WGS) entry which is preliminary data.</text>
</comment>
<dbReference type="RefSeq" id="WP_213413223.1">
    <property type="nucleotide sequence ID" value="NZ_BOVK01000046.1"/>
</dbReference>
<dbReference type="Proteomes" id="UP000677918">
    <property type="component" value="Unassembled WGS sequence"/>
</dbReference>
<evidence type="ECO:0000313" key="1">
    <source>
        <dbReference type="EMBL" id="GIQ70390.1"/>
    </source>
</evidence>
<evidence type="ECO:0000313" key="2">
    <source>
        <dbReference type="Proteomes" id="UP000677918"/>
    </source>
</evidence>
<accession>A0A8J4H664</accession>
<dbReference type="AlphaFoldDB" id="A0A8J4H664"/>
<keyword evidence="2" id="KW-1185">Reference proteome</keyword>
<organism evidence="1 2">
    <name type="scientific">Xylanibacillus composti</name>
    <dbReference type="NCBI Taxonomy" id="1572762"/>
    <lineage>
        <taxon>Bacteria</taxon>
        <taxon>Bacillati</taxon>
        <taxon>Bacillota</taxon>
        <taxon>Bacilli</taxon>
        <taxon>Bacillales</taxon>
        <taxon>Paenibacillaceae</taxon>
        <taxon>Xylanibacillus</taxon>
    </lineage>
</organism>
<sequence>MYKYEQSSRQDWYVQINAYVTDRIRGCRIPLHAESVGSGLADRQQARRGKGYAFSSGFGVHII</sequence>